<name>A0ABT2U4B9_9FIRM</name>
<reference evidence="1 2" key="1">
    <citation type="journal article" date="2021" name="ISME Commun">
        <title>Automated analysis of genomic sequences facilitates high-throughput and comprehensive description of bacteria.</title>
        <authorList>
            <person name="Hitch T.C.A."/>
        </authorList>
    </citation>
    <scope>NUCLEOTIDE SEQUENCE [LARGE SCALE GENOMIC DNA]</scope>
    <source>
        <strain evidence="1 2">Sanger_34</strain>
    </source>
</reference>
<organism evidence="1 2">
    <name type="scientific">Agathobaculum ammoniilyticum</name>
    <dbReference type="NCBI Taxonomy" id="2981778"/>
    <lineage>
        <taxon>Bacteria</taxon>
        <taxon>Bacillati</taxon>
        <taxon>Bacillota</taxon>
        <taxon>Clostridia</taxon>
        <taxon>Eubacteriales</taxon>
        <taxon>Butyricicoccaceae</taxon>
        <taxon>Agathobaculum</taxon>
    </lineage>
</organism>
<evidence type="ECO:0000313" key="1">
    <source>
        <dbReference type="EMBL" id="MCU6788906.1"/>
    </source>
</evidence>
<proteinExistence type="predicted"/>
<keyword evidence="2" id="KW-1185">Reference proteome</keyword>
<comment type="caution">
    <text evidence="1">The sequence shown here is derived from an EMBL/GenBank/DDBJ whole genome shotgun (WGS) entry which is preliminary data.</text>
</comment>
<evidence type="ECO:0000313" key="2">
    <source>
        <dbReference type="Proteomes" id="UP001652397"/>
    </source>
</evidence>
<gene>
    <name evidence="1" type="ORF">OCV66_07345</name>
</gene>
<evidence type="ECO:0008006" key="3">
    <source>
        <dbReference type="Google" id="ProtNLM"/>
    </source>
</evidence>
<dbReference type="RefSeq" id="WP_147574036.1">
    <property type="nucleotide sequence ID" value="NZ_JAOQJE010000005.1"/>
</dbReference>
<accession>A0ABT2U4B9</accession>
<dbReference type="Gene3D" id="2.10.10.90">
    <property type="match status" value="1"/>
</dbReference>
<sequence length="144" mass="16346">MTERALKALASAIFLARRQVNTADLTDDDQKIRVSGLYDDWTLGKYAVGDIRNTGGQTWECFQAHDNATYPDITPDSAAWFTFWRPLHGKTPETARPFVPVQGSHDMYRAGEYMIWTDGAAYKCLQDTNFSPEDYPQAWEEVTA</sequence>
<dbReference type="EMBL" id="JAOQJE010000005">
    <property type="protein sequence ID" value="MCU6788906.1"/>
    <property type="molecule type" value="Genomic_DNA"/>
</dbReference>
<protein>
    <recommendedName>
        <fullName evidence="3">Chitin-binding type-3 domain-containing protein</fullName>
    </recommendedName>
</protein>
<dbReference type="Proteomes" id="UP001652397">
    <property type="component" value="Unassembled WGS sequence"/>
</dbReference>